<dbReference type="EMBL" id="KV921565">
    <property type="protein sequence ID" value="ORE13130.1"/>
    <property type="molecule type" value="Genomic_DNA"/>
</dbReference>
<dbReference type="OMA" id="ACATVIY"/>
<accession>A0A1X0RM96</accession>
<gene>
    <name evidence="1" type="ORF">BCV71DRAFT_268597</name>
</gene>
<evidence type="ECO:0000313" key="2">
    <source>
        <dbReference type="Proteomes" id="UP000242381"/>
    </source>
</evidence>
<reference evidence="1 2" key="1">
    <citation type="journal article" date="2016" name="Proc. Natl. Acad. Sci. U.S.A.">
        <title>Lipid metabolic changes in an early divergent fungus govern the establishment of a mutualistic symbiosis with endobacteria.</title>
        <authorList>
            <person name="Lastovetsky O.A."/>
            <person name="Gaspar M.L."/>
            <person name="Mondo S.J."/>
            <person name="LaButti K.M."/>
            <person name="Sandor L."/>
            <person name="Grigoriev I.V."/>
            <person name="Henry S.A."/>
            <person name="Pawlowska T.E."/>
        </authorList>
    </citation>
    <scope>NUCLEOTIDE SEQUENCE [LARGE SCALE GENOMIC DNA]</scope>
    <source>
        <strain evidence="1 2">ATCC 11559</strain>
    </source>
</reference>
<organism evidence="1 2">
    <name type="scientific">Rhizopus microsporus</name>
    <dbReference type="NCBI Taxonomy" id="58291"/>
    <lineage>
        <taxon>Eukaryota</taxon>
        <taxon>Fungi</taxon>
        <taxon>Fungi incertae sedis</taxon>
        <taxon>Mucoromycota</taxon>
        <taxon>Mucoromycotina</taxon>
        <taxon>Mucoromycetes</taxon>
        <taxon>Mucorales</taxon>
        <taxon>Mucorineae</taxon>
        <taxon>Rhizopodaceae</taxon>
        <taxon>Rhizopus</taxon>
    </lineage>
</organism>
<proteinExistence type="predicted"/>
<name>A0A1X0RM96_RHIZD</name>
<sequence>MSSNQENNETTLIQQQLQETRQITSDPQMMMDWSHHPSVPHNMPSPYYFLGTHPRYDWTAPDILSSFLQLDRNLFSTDNILSDEGRRELIEAYPALRNVEYRAPVTLPAVHKLDILGHELLQSSGVPDMDLERHLNMLNNARTLLVNACATVIYSRNKIVMHAVNPHFSAPDPSASKRYTMASEDFLQEVT</sequence>
<dbReference type="Proteomes" id="UP000242381">
    <property type="component" value="Unassembled WGS sequence"/>
</dbReference>
<dbReference type="AlphaFoldDB" id="A0A1X0RM96"/>
<evidence type="ECO:0000313" key="1">
    <source>
        <dbReference type="EMBL" id="ORE13130.1"/>
    </source>
</evidence>
<dbReference type="VEuPathDB" id="FungiDB:BCV72DRAFT_217973"/>
<protein>
    <submittedName>
        <fullName evidence="1">Uncharacterized protein</fullName>
    </submittedName>
</protein>